<dbReference type="GO" id="GO:0031177">
    <property type="term" value="F:phosphopantetheine binding"/>
    <property type="evidence" value="ECO:0007669"/>
    <property type="project" value="TreeGrafter"/>
</dbReference>
<protein>
    <recommendedName>
        <fullName evidence="3">AMP-binding protein</fullName>
    </recommendedName>
</protein>
<dbReference type="PANTHER" id="PTHR45527">
    <property type="entry name" value="NONRIBOSOMAL PEPTIDE SYNTHETASE"/>
    <property type="match status" value="1"/>
</dbReference>
<dbReference type="EMBL" id="JAHTGR010000270">
    <property type="protein sequence ID" value="MBV6325905.1"/>
    <property type="molecule type" value="Genomic_DNA"/>
</dbReference>
<feature type="non-terminal residue" evidence="1">
    <location>
        <position position="1"/>
    </location>
</feature>
<accession>A0AA41HED0</accession>
<dbReference type="GO" id="GO:0043041">
    <property type="term" value="P:amino acid activation for nonribosomal peptide biosynthetic process"/>
    <property type="evidence" value="ECO:0007669"/>
    <property type="project" value="TreeGrafter"/>
</dbReference>
<proteinExistence type="predicted"/>
<sequence length="71" mass="7921">AHLLPILPDSERQQLLVGFNATHAHYPQDQLIHQRFEAQSAADPEAIAVVYEETSVSYGELNARANRLAHT</sequence>
<reference evidence="1" key="1">
    <citation type="submission" date="2021-07" db="EMBL/GenBank/DDBJ databases">
        <title>Characterization of violacein-producing bacteria and related species.</title>
        <authorList>
            <person name="Wilson H.S."/>
            <person name="De Leon M.E."/>
        </authorList>
    </citation>
    <scope>NUCLEOTIDE SEQUENCE</scope>
    <source>
        <strain evidence="1">HSC-15S17</strain>
    </source>
</reference>
<organism evidence="1 2">
    <name type="scientific">Duganella violaceipulchra</name>
    <dbReference type="NCBI Taxonomy" id="2849652"/>
    <lineage>
        <taxon>Bacteria</taxon>
        <taxon>Pseudomonadati</taxon>
        <taxon>Pseudomonadota</taxon>
        <taxon>Betaproteobacteria</taxon>
        <taxon>Burkholderiales</taxon>
        <taxon>Oxalobacteraceae</taxon>
        <taxon>Telluria group</taxon>
        <taxon>Duganella</taxon>
    </lineage>
</organism>
<evidence type="ECO:0008006" key="3">
    <source>
        <dbReference type="Google" id="ProtNLM"/>
    </source>
</evidence>
<feature type="non-terminal residue" evidence="1">
    <location>
        <position position="71"/>
    </location>
</feature>
<name>A0AA41HED0_9BURK</name>
<dbReference type="Proteomes" id="UP001155901">
    <property type="component" value="Unassembled WGS sequence"/>
</dbReference>
<evidence type="ECO:0000313" key="2">
    <source>
        <dbReference type="Proteomes" id="UP001155901"/>
    </source>
</evidence>
<dbReference type="AlphaFoldDB" id="A0AA41HED0"/>
<gene>
    <name evidence="1" type="ORF">KVP70_34020</name>
</gene>
<dbReference type="RefSeq" id="WP_217946829.1">
    <property type="nucleotide sequence ID" value="NZ_JAHTGR010000270.1"/>
</dbReference>
<dbReference type="PANTHER" id="PTHR45527:SF1">
    <property type="entry name" value="FATTY ACID SYNTHASE"/>
    <property type="match status" value="1"/>
</dbReference>
<evidence type="ECO:0000313" key="1">
    <source>
        <dbReference type="EMBL" id="MBV6325905.1"/>
    </source>
</evidence>
<dbReference type="GO" id="GO:0044550">
    <property type="term" value="P:secondary metabolite biosynthetic process"/>
    <property type="evidence" value="ECO:0007669"/>
    <property type="project" value="TreeGrafter"/>
</dbReference>
<dbReference type="GO" id="GO:0005737">
    <property type="term" value="C:cytoplasm"/>
    <property type="evidence" value="ECO:0007669"/>
    <property type="project" value="TreeGrafter"/>
</dbReference>
<comment type="caution">
    <text evidence="1">The sequence shown here is derived from an EMBL/GenBank/DDBJ whole genome shotgun (WGS) entry which is preliminary data.</text>
</comment>